<dbReference type="Proteomes" id="UP000017119">
    <property type="component" value="Chromosome"/>
</dbReference>
<dbReference type="HOGENOM" id="CLU_261433_0_0_14"/>
<evidence type="ECO:0000256" key="1">
    <source>
        <dbReference type="ARBA" id="ARBA00010828"/>
    </source>
</evidence>
<name>U5ND16_9MOLU</name>
<organism evidence="3 4">
    <name type="scientific">Mycoplasma parvum str. Indiana</name>
    <dbReference type="NCBI Taxonomy" id="1403316"/>
    <lineage>
        <taxon>Bacteria</taxon>
        <taxon>Bacillati</taxon>
        <taxon>Mycoplasmatota</taxon>
        <taxon>Mollicutes</taxon>
        <taxon>Mycoplasmataceae</taxon>
        <taxon>Mycoplasma</taxon>
    </lineage>
</organism>
<comment type="similarity">
    <text evidence="1">Belongs to the MG307/MG309/MG338 family.</text>
</comment>
<dbReference type="AlphaFoldDB" id="U5ND16"/>
<evidence type="ECO:0000256" key="2">
    <source>
        <dbReference type="SAM" id="MobiDB-lite"/>
    </source>
</evidence>
<sequence>MLAFFTVKKILFTSIVGAGVITPVVATSPIVREFQSWNADISPLKKDIKDFNNIDIYEGESVSSFLKKSLINVEAQEGLIESFAQELSKRWYLSQSTDWTYKQLQEWEEDYEDEYQHAWEKIKPAHPQRDFWDQFWGSKKSMNSFKLRSKSYQLVKSFLTNMSKLDFRINNQQQWNQNSSNNEDISKYFLKRSDVISNSQIENKEDWEKVGFYPTKQYSRGSEIEKMIWGKYDFLNWAYRKWFEENLPIYFWLISWNYDQNATEYELKNKYNFSFLKEKKPARASYSFPIFSEKSIKNFKSFLEKIGQHGNNGSNSNQNQLNLEKKYIPVWMSDQPYNGTIIELLNSFENNTVEEASVVSYLINKKLNNKNSTGTSSQPNNVASKEINKLSLKNGSSSKTYEDPISIFLDKKDSRQVKAIEFDSRILKNNKDSSNHIYDVRETDIGWTFFRDEKGIHAIRLDGEDVWGKNNSNGVGNIKDLFNWFNFRNLQSNWNNKTYDSHEKSIKVSKNWEEQFSSFLDSNFNRLLMEFFVFEHDKSSLFAKLKDKEYFQSYVEIFKKLIELKREYKNYSKIIELRKKIIKNYGEKDWELRNYSFLNKYPLSHPQEGLSSSFAYKVSSKAEDKEERFPDQEGIFKLSIGDLNESSKNMIQTASSSASTLKSKKPEFLNKLAEYYSSVDQLLKNKKIDLKVRGSDYNVQDSQRIFIKDPIFDYLLDKLLTNKDFVNYIVKEKKLLESNFFSSNKLFNKKDQQTSNDDWDYILKIQNESHQLLTADAPSENNGSSINGNSSQNQQSSSENSTLQQECVLQDWNFREGKELKKPFNSLLWKYLFKNYLRRMGDNYFNFWVEFPEFKSSNNLQQVRVSTETSVLQKTNSLSEFELFYIWQKNNLRSVKEKTSLLDFFIALHYLTKNKFENLRKSLSNELGNKDKYHYLLFELRDKKEDKAIVHPFLRDDDKTSEQSIKFFDSKKDLKLGIRKFWKEGIEVEEEKNESNGAPNSSNATNGNGTTEKKKIPLFLLKLEKNKDSIPDESSNLFNFSSLDKLIKYINSINSFGQLDDIVFRLSKINNNIWPSFYKTELIHYYEDNSNNKLLEKRLYLEDKKKALIYQLLHTDKSLYASKYYKKEEIEEIFNKKVEEITQSSQTNGNKKLDNKYFERKRGNGKKEKKDNYFIQVSGEDFSSEEKLCQLFKKLPTEILSELIIQETEELNTKEKSMNEFFSGTYKLKAHDIKFQSNVDQRHLS</sequence>
<evidence type="ECO:0000313" key="3">
    <source>
        <dbReference type="EMBL" id="AGX89230.1"/>
    </source>
</evidence>
<evidence type="ECO:0000313" key="4">
    <source>
        <dbReference type="Proteomes" id="UP000017119"/>
    </source>
</evidence>
<proteinExistence type="inferred from homology"/>
<protein>
    <submittedName>
        <fullName evidence="3">Uncharacterized protein</fullName>
    </submittedName>
</protein>
<dbReference type="PATRIC" id="fig|1403316.3.peg.461"/>
<feature type="compositionally biased region" description="Low complexity" evidence="2">
    <location>
        <begin position="995"/>
        <end position="1010"/>
    </location>
</feature>
<reference evidence="3 4" key="1">
    <citation type="journal article" date="2013" name="Genome Announc.">
        <title>Genome Sequence of Mycoplasma parvum (Formerly Eperythrozoon parvum), a Diminutive Hemoplasma of the Pig.</title>
        <authorList>
            <person name="do Nascimento N.C."/>
            <person name="Dos Santos A.P."/>
            <person name="Chu Y."/>
            <person name="Guimaraes A.M."/>
            <person name="Pagliaro A."/>
            <person name="Messick J.B."/>
        </authorList>
    </citation>
    <scope>NUCLEOTIDE SEQUENCE [LARGE SCALE GENOMIC DNA]</scope>
    <source>
        <strain evidence="3 4">Indiana</strain>
    </source>
</reference>
<dbReference type="OrthoDB" id="393727at2"/>
<dbReference type="InterPro" id="IPR022186">
    <property type="entry name" value="DUF3713"/>
</dbReference>
<dbReference type="KEGG" id="mpv:PRV_02470"/>
<feature type="region of interest" description="Disordered" evidence="2">
    <location>
        <begin position="991"/>
        <end position="1011"/>
    </location>
</feature>
<dbReference type="RefSeq" id="WP_022770305.1">
    <property type="nucleotide sequence ID" value="NC_022575.1"/>
</dbReference>
<gene>
    <name evidence="3" type="ORF">PRV_02470</name>
</gene>
<dbReference type="EMBL" id="CP006771">
    <property type="protein sequence ID" value="AGX89230.1"/>
    <property type="molecule type" value="Genomic_DNA"/>
</dbReference>
<dbReference type="Pfam" id="PF12506">
    <property type="entry name" value="DUF3713"/>
    <property type="match status" value="1"/>
</dbReference>
<accession>U5ND16</accession>
<dbReference type="STRING" id="1403316.PRV_02470"/>
<keyword evidence="4" id="KW-1185">Reference proteome</keyword>
<feature type="compositionally biased region" description="Low complexity" evidence="2">
    <location>
        <begin position="779"/>
        <end position="800"/>
    </location>
</feature>
<feature type="region of interest" description="Disordered" evidence="2">
    <location>
        <begin position="776"/>
        <end position="800"/>
    </location>
</feature>